<organism evidence="12 13">
    <name type="scientific">Fumia xinanensis</name>
    <dbReference type="NCBI Taxonomy" id="2763659"/>
    <lineage>
        <taxon>Bacteria</taxon>
        <taxon>Bacillati</taxon>
        <taxon>Bacillota</taxon>
        <taxon>Clostridia</taxon>
        <taxon>Eubacteriales</taxon>
        <taxon>Oscillospiraceae</taxon>
        <taxon>Fumia</taxon>
    </lineage>
</organism>
<keyword evidence="8 10" id="KW-0012">Acyltransferase</keyword>
<evidence type="ECO:0000256" key="11">
    <source>
        <dbReference type="RuleBase" id="RU004156"/>
    </source>
</evidence>
<keyword evidence="7 10" id="KW-0046">Antibiotic resistance</keyword>
<evidence type="ECO:0000313" key="12">
    <source>
        <dbReference type="EMBL" id="MBC8559897.1"/>
    </source>
</evidence>
<dbReference type="Pfam" id="PF00302">
    <property type="entry name" value="CAT"/>
    <property type="match status" value="1"/>
</dbReference>
<comment type="similarity">
    <text evidence="2 11">Belongs to the chloramphenicol acetyltransferase family.</text>
</comment>
<evidence type="ECO:0000313" key="13">
    <source>
        <dbReference type="Proteomes" id="UP000610760"/>
    </source>
</evidence>
<evidence type="ECO:0000256" key="5">
    <source>
        <dbReference type="ARBA" id="ARBA00020291"/>
    </source>
</evidence>
<protein>
    <recommendedName>
        <fullName evidence="5 10">Chloramphenicol acetyltransferase</fullName>
        <ecNumber evidence="4 10">2.3.1.28</ecNumber>
    </recommendedName>
</protein>
<evidence type="ECO:0000256" key="7">
    <source>
        <dbReference type="ARBA" id="ARBA00023251"/>
    </source>
</evidence>
<comment type="subunit">
    <text evidence="3">Homotrimer.</text>
</comment>
<accession>A0A926E456</accession>
<dbReference type="Gene3D" id="3.30.559.10">
    <property type="entry name" value="Chloramphenicol acetyltransferase-like domain"/>
    <property type="match status" value="1"/>
</dbReference>
<keyword evidence="6 10" id="KW-0808">Transferase</keyword>
<evidence type="ECO:0000256" key="8">
    <source>
        <dbReference type="ARBA" id="ARBA00023315"/>
    </source>
</evidence>
<dbReference type="InterPro" id="IPR023213">
    <property type="entry name" value="CAT-like_dom_sf"/>
</dbReference>
<dbReference type="Proteomes" id="UP000610760">
    <property type="component" value="Unassembled WGS sequence"/>
</dbReference>
<dbReference type="SMART" id="SM01059">
    <property type="entry name" value="CAT"/>
    <property type="match status" value="1"/>
</dbReference>
<evidence type="ECO:0000256" key="10">
    <source>
        <dbReference type="RuleBase" id="RU000503"/>
    </source>
</evidence>
<dbReference type="PROSITE" id="PS00100">
    <property type="entry name" value="CAT"/>
    <property type="match status" value="1"/>
</dbReference>
<dbReference type="GO" id="GO:0008811">
    <property type="term" value="F:chloramphenicol O-acetyltransferase activity"/>
    <property type="evidence" value="ECO:0007669"/>
    <property type="project" value="UniProtKB-EC"/>
</dbReference>
<dbReference type="RefSeq" id="WP_249294871.1">
    <property type="nucleotide sequence ID" value="NZ_JACRSV010000002.1"/>
</dbReference>
<dbReference type="GO" id="GO:0046677">
    <property type="term" value="P:response to antibiotic"/>
    <property type="evidence" value="ECO:0007669"/>
    <property type="project" value="UniProtKB-KW"/>
</dbReference>
<evidence type="ECO:0000256" key="1">
    <source>
        <dbReference type="ARBA" id="ARBA00002150"/>
    </source>
</evidence>
<dbReference type="SUPFAM" id="SSF52777">
    <property type="entry name" value="CoA-dependent acyltransferases"/>
    <property type="match status" value="1"/>
</dbReference>
<reference evidence="12" key="1">
    <citation type="submission" date="2020-08" db="EMBL/GenBank/DDBJ databases">
        <title>Genome public.</title>
        <authorList>
            <person name="Liu C."/>
            <person name="Sun Q."/>
        </authorList>
    </citation>
    <scope>NUCLEOTIDE SEQUENCE</scope>
    <source>
        <strain evidence="12">NSJ-33</strain>
    </source>
</reference>
<evidence type="ECO:0000256" key="6">
    <source>
        <dbReference type="ARBA" id="ARBA00022679"/>
    </source>
</evidence>
<dbReference type="InterPro" id="IPR001707">
    <property type="entry name" value="Cmp_AcTrfase"/>
</dbReference>
<evidence type="ECO:0000256" key="9">
    <source>
        <dbReference type="PIRSR" id="PIRSR000440-1"/>
    </source>
</evidence>
<evidence type="ECO:0000256" key="2">
    <source>
        <dbReference type="ARBA" id="ARBA00010571"/>
    </source>
</evidence>
<comment type="catalytic activity">
    <reaction evidence="10">
        <text>chloramphenicol + acetyl-CoA = chloramphenicol 3-acetate + CoA</text>
        <dbReference type="Rhea" id="RHEA:18421"/>
        <dbReference type="ChEBI" id="CHEBI:16730"/>
        <dbReference type="ChEBI" id="CHEBI:17698"/>
        <dbReference type="ChEBI" id="CHEBI:57287"/>
        <dbReference type="ChEBI" id="CHEBI:57288"/>
        <dbReference type="EC" id="2.3.1.28"/>
    </reaction>
</comment>
<dbReference type="AlphaFoldDB" id="A0A926E456"/>
<dbReference type="EMBL" id="JACRSV010000002">
    <property type="protein sequence ID" value="MBC8559897.1"/>
    <property type="molecule type" value="Genomic_DNA"/>
</dbReference>
<feature type="active site" description="Proton acceptor" evidence="9">
    <location>
        <position position="182"/>
    </location>
</feature>
<dbReference type="InterPro" id="IPR018372">
    <property type="entry name" value="Chloramphenicol_AcTrfase_AS"/>
</dbReference>
<comment type="caution">
    <text evidence="12">The sequence shown here is derived from an EMBL/GenBank/DDBJ whole genome shotgun (WGS) entry which is preliminary data.</text>
</comment>
<dbReference type="PIRSF" id="PIRSF000440">
    <property type="entry name" value="CAT"/>
    <property type="match status" value="1"/>
</dbReference>
<proteinExistence type="inferred from homology"/>
<evidence type="ECO:0000256" key="3">
    <source>
        <dbReference type="ARBA" id="ARBA00011233"/>
    </source>
</evidence>
<dbReference type="PANTHER" id="PTHR38474:SF2">
    <property type="entry name" value="CHLORAMPHENICOL ACETYLTRANSFERASE"/>
    <property type="match status" value="1"/>
</dbReference>
<dbReference type="EC" id="2.3.1.28" evidence="4 10"/>
<dbReference type="PANTHER" id="PTHR38474">
    <property type="entry name" value="SLR0299 PROTEIN"/>
    <property type="match status" value="1"/>
</dbReference>
<sequence>MFTLIDFENWERKEHYLHFYNDVRCSYSTCVNIDISNLNGQRLYPAMLWLLTQTVNEMPEFRTALTEKGLGYFSEMHPAYTIFNQEQETFSGIWTAYKSNYTAFLSSYEADVAKYSSSEKYAPKPERPVNSFDVSMIPWFSFTAFNLQVFGDGSYLLPIFTMGKAFDAGTKKMLPLAIQVHHAVCDGYHVGRFIELLQKKIIGFDSGCNSAPSDISATVKGRIK</sequence>
<gene>
    <name evidence="12" type="ORF">H8710_07440</name>
</gene>
<evidence type="ECO:0000256" key="4">
    <source>
        <dbReference type="ARBA" id="ARBA00013235"/>
    </source>
</evidence>
<name>A0A926E456_9FIRM</name>
<comment type="function">
    <text evidence="1 10">This enzyme is an effector of chloramphenicol resistance in bacteria.</text>
</comment>
<keyword evidence="13" id="KW-1185">Reference proteome</keyword>